<organism evidence="1 2">
    <name type="scientific">Ameca splendens</name>
    <dbReference type="NCBI Taxonomy" id="208324"/>
    <lineage>
        <taxon>Eukaryota</taxon>
        <taxon>Metazoa</taxon>
        <taxon>Chordata</taxon>
        <taxon>Craniata</taxon>
        <taxon>Vertebrata</taxon>
        <taxon>Euteleostomi</taxon>
        <taxon>Actinopterygii</taxon>
        <taxon>Neopterygii</taxon>
        <taxon>Teleostei</taxon>
        <taxon>Neoteleostei</taxon>
        <taxon>Acanthomorphata</taxon>
        <taxon>Ovalentaria</taxon>
        <taxon>Atherinomorphae</taxon>
        <taxon>Cyprinodontiformes</taxon>
        <taxon>Goodeidae</taxon>
        <taxon>Ameca</taxon>
    </lineage>
</organism>
<reference evidence="1 2" key="1">
    <citation type="submission" date="2021-06" db="EMBL/GenBank/DDBJ databases">
        <authorList>
            <person name="Palmer J.M."/>
        </authorList>
    </citation>
    <scope>NUCLEOTIDE SEQUENCE [LARGE SCALE GENOMIC DNA]</scope>
    <source>
        <strain evidence="1 2">AS_MEX2019</strain>
        <tissue evidence="1">Muscle</tissue>
    </source>
</reference>
<keyword evidence="2" id="KW-1185">Reference proteome</keyword>
<protein>
    <submittedName>
        <fullName evidence="1">Uncharacterized protein</fullName>
    </submittedName>
</protein>
<comment type="caution">
    <text evidence="1">The sequence shown here is derived from an EMBL/GenBank/DDBJ whole genome shotgun (WGS) entry which is preliminary data.</text>
</comment>
<evidence type="ECO:0000313" key="2">
    <source>
        <dbReference type="Proteomes" id="UP001469553"/>
    </source>
</evidence>
<gene>
    <name evidence="1" type="ORF">AMECASPLE_016315</name>
</gene>
<sequence>MRRMNSLFHFYSQPFSFFFCKGRWMCRLGFETRCQWGGKLQRWATAAEGAELRGSWKSSLQRLLADFAASLHVFFLQH</sequence>
<accession>A0ABV1A8J6</accession>
<proteinExistence type="predicted"/>
<evidence type="ECO:0000313" key="1">
    <source>
        <dbReference type="EMBL" id="MEQ2314862.1"/>
    </source>
</evidence>
<dbReference type="Proteomes" id="UP001469553">
    <property type="component" value="Unassembled WGS sequence"/>
</dbReference>
<dbReference type="EMBL" id="JAHRIP010085822">
    <property type="protein sequence ID" value="MEQ2314862.1"/>
    <property type="molecule type" value="Genomic_DNA"/>
</dbReference>
<name>A0ABV1A8J6_9TELE</name>